<dbReference type="InterPro" id="IPR025081">
    <property type="entry name" value="DUF3961"/>
</dbReference>
<keyword evidence="1" id="KW-0472">Membrane</keyword>
<evidence type="ECO:0000256" key="1">
    <source>
        <dbReference type="SAM" id="Phobius"/>
    </source>
</evidence>
<feature type="domain" description="DUF3961" evidence="2">
    <location>
        <begin position="40"/>
        <end position="68"/>
    </location>
</feature>
<dbReference type="Proteomes" id="UP000321735">
    <property type="component" value="Chromosome"/>
</dbReference>
<dbReference type="AlphaFoldDB" id="A0A9X7QMS1"/>
<reference evidence="3" key="2">
    <citation type="submission" date="2022-07" db="EMBL/GenBank/DDBJ databases">
        <title>Identification and characterization of Bacillus thuringiensis and other Bacillus cereus group isolates from spinach by whole genome sequencing.</title>
        <authorList>
            <person name="Zao X."/>
            <person name="Zervas A."/>
            <person name="Hendriks M."/>
            <person name="Rajkovic A."/>
            <person name="Van Overbeek L."/>
            <person name="Hendriksen N.B."/>
            <person name="Uyttendaele M."/>
        </authorList>
    </citation>
    <scope>NUCLEOTIDE SEQUENCE</scope>
    <source>
        <strain evidence="3">781001F-1</strain>
    </source>
</reference>
<dbReference type="EMBL" id="JANHEB010000114">
    <property type="protein sequence ID" value="MCQ6289021.1"/>
    <property type="molecule type" value="Genomic_DNA"/>
</dbReference>
<protein>
    <submittedName>
        <fullName evidence="4">DUF3961 domain-containing protein</fullName>
    </submittedName>
</protein>
<organism evidence="4 5">
    <name type="scientific">Bacillus cereus</name>
    <dbReference type="NCBI Taxonomy" id="1396"/>
    <lineage>
        <taxon>Bacteria</taxon>
        <taxon>Bacillati</taxon>
        <taxon>Bacillota</taxon>
        <taxon>Bacilli</taxon>
        <taxon>Bacillales</taxon>
        <taxon>Bacillaceae</taxon>
        <taxon>Bacillus</taxon>
        <taxon>Bacillus cereus group</taxon>
    </lineage>
</organism>
<dbReference type="RefSeq" id="WP_208742684.1">
    <property type="nucleotide sequence ID" value="NZ_CP031778.1"/>
</dbReference>
<accession>A0A9X7QMS1</accession>
<sequence>MTKNLLSTKSGESILTYPHQHFKPLKKFYHYISELFKKTNKYFGIEGSTSDQVWFYGFYVTCISMIVLTLMITGILYGF</sequence>
<feature type="transmembrane region" description="Helical" evidence="1">
    <location>
        <begin position="53"/>
        <end position="77"/>
    </location>
</feature>
<evidence type="ECO:0000259" key="2">
    <source>
        <dbReference type="Pfam" id="PF13106"/>
    </source>
</evidence>
<keyword evidence="1" id="KW-0812">Transmembrane</keyword>
<keyword evidence="1" id="KW-1133">Transmembrane helix</keyword>
<evidence type="ECO:0000313" key="5">
    <source>
        <dbReference type="Proteomes" id="UP000321735"/>
    </source>
</evidence>
<gene>
    <name evidence="4" type="ORF">D0437_28040</name>
    <name evidence="3" type="ORF">NPM19_31075</name>
</gene>
<dbReference type="Pfam" id="PF13106">
    <property type="entry name" value="DUF3961"/>
    <property type="match status" value="1"/>
</dbReference>
<evidence type="ECO:0000313" key="4">
    <source>
        <dbReference type="EMBL" id="QDZ76688.1"/>
    </source>
</evidence>
<evidence type="ECO:0000313" key="3">
    <source>
        <dbReference type="EMBL" id="MCQ6289021.1"/>
    </source>
</evidence>
<dbReference type="EMBL" id="CP031778">
    <property type="protein sequence ID" value="QDZ76688.1"/>
    <property type="molecule type" value="Genomic_DNA"/>
</dbReference>
<dbReference type="Proteomes" id="UP001204643">
    <property type="component" value="Unassembled WGS sequence"/>
</dbReference>
<proteinExistence type="predicted"/>
<name>A0A9X7QMS1_BACCE</name>
<reference evidence="4 5" key="1">
    <citation type="journal article" date="2019" name="Ecotoxicol. Environ. Saf.">
        <title>Microbial characterization of heavy metal resistant bacterial strains isolated from an electroplating wastewater treatment plant.</title>
        <authorList>
            <person name="Cai X."/>
            <person name="Zheng X."/>
            <person name="Zhang D."/>
            <person name="Iqbal W."/>
            <person name="Liu C."/>
            <person name="Yang B."/>
            <person name="Zhao X."/>
            <person name="Lu X."/>
            <person name="Mao Y."/>
        </authorList>
    </citation>
    <scope>NUCLEOTIDE SEQUENCE [LARGE SCALE GENOMIC DNA]</scope>
    <source>
        <strain evidence="4 5">Co1-1</strain>
    </source>
</reference>